<accession>A0ACC1NVG9</accession>
<comment type="caution">
    <text evidence="1">The sequence shown here is derived from an EMBL/GenBank/DDBJ whole genome shotgun (WGS) entry which is preliminary data.</text>
</comment>
<organism evidence="1 2">
    <name type="scientific">Zarea fungicola</name>
    <dbReference type="NCBI Taxonomy" id="93591"/>
    <lineage>
        <taxon>Eukaryota</taxon>
        <taxon>Fungi</taxon>
        <taxon>Dikarya</taxon>
        <taxon>Ascomycota</taxon>
        <taxon>Pezizomycotina</taxon>
        <taxon>Sordariomycetes</taxon>
        <taxon>Hypocreomycetidae</taxon>
        <taxon>Hypocreales</taxon>
        <taxon>Cordycipitaceae</taxon>
        <taxon>Zarea</taxon>
    </lineage>
</organism>
<dbReference type="Proteomes" id="UP001143910">
    <property type="component" value="Unassembled WGS sequence"/>
</dbReference>
<name>A0ACC1NVG9_9HYPO</name>
<evidence type="ECO:0000313" key="1">
    <source>
        <dbReference type="EMBL" id="KAJ2982793.1"/>
    </source>
</evidence>
<reference evidence="1" key="1">
    <citation type="submission" date="2022-08" db="EMBL/GenBank/DDBJ databases">
        <title>Genome Sequence of Lecanicillium fungicola.</title>
        <authorList>
            <person name="Buettner E."/>
        </authorList>
    </citation>
    <scope>NUCLEOTIDE SEQUENCE</scope>
    <source>
        <strain evidence="1">Babe33</strain>
    </source>
</reference>
<proteinExistence type="predicted"/>
<keyword evidence="2" id="KW-1185">Reference proteome</keyword>
<protein>
    <submittedName>
        <fullName evidence="1">Uncharacterized protein</fullName>
    </submittedName>
</protein>
<evidence type="ECO:0000313" key="2">
    <source>
        <dbReference type="Proteomes" id="UP001143910"/>
    </source>
</evidence>
<gene>
    <name evidence="1" type="ORF">NQ176_g1143</name>
</gene>
<dbReference type="EMBL" id="JANJQO010000057">
    <property type="protein sequence ID" value="KAJ2982793.1"/>
    <property type="molecule type" value="Genomic_DNA"/>
</dbReference>
<sequence>MDNTRVKRFMRVVLGIFLVFFLFRLSKWRRPYIPLWPDILEPYHVATTSDFSPVSTSPHNKTITELCESFPHHLLTKIQPVLKTGFTDDPVRMPSQLEGASACFKPGDLLIFSDGEDTMDGHQIIDILDYLPDSYNDMPDFQPYLEQKRMRENGSAKSNPEMLKTIDGWKLDKFKFLPSVEQAWLQKPNRDFYVFYESDTYVFWDSIFRFLQTLDPEVPLYMGSATLGQRDDVGYWTSFANGGPGYVISRGAIKKLLHRQTDSIGRYVGPTFNEKWRHELPRNGCGDSILGLVLWKSGVEMQSLYPMFTQHVFHTLPFDAMRWCSPLFTYHKPSPIQMRELARWEFGARRYDHPIRYRDLWDFYKPGTEAVLENWRNNDVLCRKVGRRFAINSADKCEAHCRSLPNCLQWTWRGKPKRECYVGEDVMYYGETHEDSTSGWLVDRISQWMEDHECKDTIWHGPSLTRQFVPD</sequence>